<proteinExistence type="inferred from homology"/>
<reference evidence="7" key="1">
    <citation type="journal article" date="2019" name="Int. J. Syst. Evol. Microbiol.">
        <title>The Global Catalogue of Microorganisms (GCM) 10K type strain sequencing project: providing services to taxonomists for standard genome sequencing and annotation.</title>
        <authorList>
            <consortium name="The Broad Institute Genomics Platform"/>
            <consortium name="The Broad Institute Genome Sequencing Center for Infectious Disease"/>
            <person name="Wu L."/>
            <person name="Ma J."/>
        </authorList>
    </citation>
    <scope>NUCLEOTIDE SEQUENCE [LARGE SCALE GENOMIC DNA]</scope>
    <source>
        <strain evidence="7">CGMCC 1.10759</strain>
    </source>
</reference>
<dbReference type="PANTHER" id="PTHR32089:SF112">
    <property type="entry name" value="LYSOZYME-LIKE PROTEIN-RELATED"/>
    <property type="match status" value="1"/>
</dbReference>
<feature type="domain" description="Methyl-accepting transducer" evidence="5">
    <location>
        <begin position="86"/>
        <end position="257"/>
    </location>
</feature>
<evidence type="ECO:0000256" key="3">
    <source>
        <dbReference type="ARBA" id="ARBA00029447"/>
    </source>
</evidence>
<dbReference type="SUPFAM" id="SSF58104">
    <property type="entry name" value="Methyl-accepting chemotaxis protein (MCP) signaling domain"/>
    <property type="match status" value="1"/>
</dbReference>
<comment type="caution">
    <text evidence="6">The sequence shown here is derived from an EMBL/GenBank/DDBJ whole genome shotgun (WGS) entry which is preliminary data.</text>
</comment>
<dbReference type="Proteomes" id="UP001595904">
    <property type="component" value="Unassembled WGS sequence"/>
</dbReference>
<protein>
    <submittedName>
        <fullName evidence="6">Methyl-accepting chemotaxis protein</fullName>
    </submittedName>
</protein>
<dbReference type="SMART" id="SM00283">
    <property type="entry name" value="MA"/>
    <property type="match status" value="1"/>
</dbReference>
<name>A0ABV8SMW1_9GAMM</name>
<gene>
    <name evidence="6" type="ORF">ACFPN2_06425</name>
</gene>
<keyword evidence="2 4" id="KW-0807">Transducer</keyword>
<comment type="subcellular location">
    <subcellularLocation>
        <location evidence="1">Membrane</location>
    </subcellularLocation>
</comment>
<dbReference type="EMBL" id="JBHSDU010000003">
    <property type="protein sequence ID" value="MFC4308711.1"/>
    <property type="molecule type" value="Genomic_DNA"/>
</dbReference>
<organism evidence="6 7">
    <name type="scientific">Steroidobacter flavus</name>
    <dbReference type="NCBI Taxonomy" id="1842136"/>
    <lineage>
        <taxon>Bacteria</taxon>
        <taxon>Pseudomonadati</taxon>
        <taxon>Pseudomonadota</taxon>
        <taxon>Gammaproteobacteria</taxon>
        <taxon>Steroidobacterales</taxon>
        <taxon>Steroidobacteraceae</taxon>
        <taxon>Steroidobacter</taxon>
    </lineage>
</organism>
<comment type="similarity">
    <text evidence="3">Belongs to the methyl-accepting chemotaxis (MCP) protein family.</text>
</comment>
<dbReference type="PROSITE" id="PS50111">
    <property type="entry name" value="CHEMOTAXIS_TRANSDUC_2"/>
    <property type="match status" value="1"/>
</dbReference>
<dbReference type="Gene3D" id="1.10.287.950">
    <property type="entry name" value="Methyl-accepting chemotaxis protein"/>
    <property type="match status" value="1"/>
</dbReference>
<evidence type="ECO:0000259" key="5">
    <source>
        <dbReference type="PROSITE" id="PS50111"/>
    </source>
</evidence>
<dbReference type="PRINTS" id="PR00260">
    <property type="entry name" value="CHEMTRNSDUCR"/>
</dbReference>
<dbReference type="PANTHER" id="PTHR32089">
    <property type="entry name" value="METHYL-ACCEPTING CHEMOTAXIS PROTEIN MCPB"/>
    <property type="match status" value="1"/>
</dbReference>
<dbReference type="Pfam" id="PF00015">
    <property type="entry name" value="MCPsignal"/>
    <property type="match status" value="1"/>
</dbReference>
<sequence length="325" mass="35241">MVFHLLRKRPKEQSAAPSSGYFADLCEQVLPVLAQHVDTSRDQMESGVGALSSQFLGIVQQLDETLAVSASIGGNDDSSFASALGEGRQRLTQVINDLKDIHASRSGLAEEIRGLRQYTDELHAMAADVGQIAFKTNMLALNAAIEAAHAGEAGKGFAVVAQEVRALSEASRETGRKIVTRIEAVNGTLSSLTQRNEEVFSQESSAVGGCEQQINEVLSRFATTSQTLAEATQRLRQDSERIKDVIEQAMVQLQFQDRVSQILVHAANHLRELGQSASSHQSLQAADIADFLTRMAATYTTTEQRSIHNGDMEVAQPRAAAVDFF</sequence>
<dbReference type="InterPro" id="IPR004089">
    <property type="entry name" value="MCPsignal_dom"/>
</dbReference>
<accession>A0ABV8SMW1</accession>
<evidence type="ECO:0000256" key="4">
    <source>
        <dbReference type="PROSITE-ProRule" id="PRU00284"/>
    </source>
</evidence>
<evidence type="ECO:0000256" key="1">
    <source>
        <dbReference type="ARBA" id="ARBA00004370"/>
    </source>
</evidence>
<dbReference type="InterPro" id="IPR004090">
    <property type="entry name" value="Chemotax_Me-accpt_rcpt"/>
</dbReference>
<evidence type="ECO:0000313" key="6">
    <source>
        <dbReference type="EMBL" id="MFC4308711.1"/>
    </source>
</evidence>
<evidence type="ECO:0000256" key="2">
    <source>
        <dbReference type="ARBA" id="ARBA00023224"/>
    </source>
</evidence>
<dbReference type="RefSeq" id="WP_380600051.1">
    <property type="nucleotide sequence ID" value="NZ_JBHSDU010000003.1"/>
</dbReference>
<evidence type="ECO:0000313" key="7">
    <source>
        <dbReference type="Proteomes" id="UP001595904"/>
    </source>
</evidence>
<keyword evidence="7" id="KW-1185">Reference proteome</keyword>